<keyword evidence="1" id="KW-0472">Membrane</keyword>
<feature type="transmembrane region" description="Helical" evidence="1">
    <location>
        <begin position="20"/>
        <end position="39"/>
    </location>
</feature>
<dbReference type="Proteomes" id="UP000829194">
    <property type="component" value="Chromosome"/>
</dbReference>
<evidence type="ECO:0000313" key="2">
    <source>
        <dbReference type="EMBL" id="UNP31423.1"/>
    </source>
</evidence>
<evidence type="ECO:0000313" key="3">
    <source>
        <dbReference type="Proteomes" id="UP000829194"/>
    </source>
</evidence>
<keyword evidence="1" id="KW-0812">Transmembrane</keyword>
<proteinExistence type="predicted"/>
<evidence type="ECO:0000256" key="1">
    <source>
        <dbReference type="SAM" id="Phobius"/>
    </source>
</evidence>
<sequence length="110" mass="11631">MTQQQPPALAASKPVPQSWIIPFVLALGFWCAALTFYYLANRSDCFAALLLLIAGVLLFCLPAAICAVVSIYRRPLTIVGLALSGAALAAAARYLVSTIDKCYCGCGYPG</sequence>
<keyword evidence="3" id="KW-1185">Reference proteome</keyword>
<evidence type="ECO:0008006" key="4">
    <source>
        <dbReference type="Google" id="ProtNLM"/>
    </source>
</evidence>
<feature type="transmembrane region" description="Helical" evidence="1">
    <location>
        <begin position="46"/>
        <end position="72"/>
    </location>
</feature>
<dbReference type="RefSeq" id="WP_057942564.1">
    <property type="nucleotide sequence ID" value="NZ_CP011131.1"/>
</dbReference>
<keyword evidence="1" id="KW-1133">Transmembrane helix</keyword>
<organism evidence="2 3">
    <name type="scientific">Lysobacter gummosus</name>
    <dbReference type="NCBI Taxonomy" id="262324"/>
    <lineage>
        <taxon>Bacteria</taxon>
        <taxon>Pseudomonadati</taxon>
        <taxon>Pseudomonadota</taxon>
        <taxon>Gammaproteobacteria</taxon>
        <taxon>Lysobacterales</taxon>
        <taxon>Lysobacteraceae</taxon>
        <taxon>Lysobacter</taxon>
    </lineage>
</organism>
<name>A0ABY3XIE5_9GAMM</name>
<protein>
    <recommendedName>
        <fullName evidence="4">Transmembrane protein</fullName>
    </recommendedName>
</protein>
<feature type="transmembrane region" description="Helical" evidence="1">
    <location>
        <begin position="78"/>
        <end position="96"/>
    </location>
</feature>
<dbReference type="EMBL" id="CP093547">
    <property type="protein sequence ID" value="UNP31423.1"/>
    <property type="molecule type" value="Genomic_DNA"/>
</dbReference>
<gene>
    <name evidence="2" type="ORF">MOV92_09355</name>
</gene>
<accession>A0ABY3XIE5</accession>
<reference evidence="2 3" key="1">
    <citation type="submission" date="2022-03" db="EMBL/GenBank/DDBJ databases">
        <title>Complete genome sequence of Lysobacter capsici VKM B-2533 and Lysobacter gummosus 10.1.1, promising sources of lytic agents.</title>
        <authorList>
            <person name="Tarlachkov S.V."/>
            <person name="Kudryakova I.V."/>
            <person name="Afoshin A.S."/>
            <person name="Leontyevskaya E.A."/>
            <person name="Leontyevskaya N.V."/>
        </authorList>
    </citation>
    <scope>NUCLEOTIDE SEQUENCE [LARGE SCALE GENOMIC DNA]</scope>
    <source>
        <strain evidence="2 3">10.1.1</strain>
    </source>
</reference>